<keyword evidence="7" id="KW-0406">Ion transport</keyword>
<dbReference type="InterPro" id="IPR003439">
    <property type="entry name" value="ABC_transporter-like_ATP-bd"/>
</dbReference>
<dbReference type="FunFam" id="3.40.50.300:FF:000425">
    <property type="entry name" value="Probable ABC transporter, ATP-binding subunit"/>
    <property type="match status" value="1"/>
</dbReference>
<reference evidence="10 11" key="1">
    <citation type="submission" date="2018-09" db="EMBL/GenBank/DDBJ databases">
        <title>Phylogeny of the Shewanellaceae, and recommendation for two new genera, Pseudoshewanella and Parashewanella.</title>
        <authorList>
            <person name="Wang G."/>
        </authorList>
    </citation>
    <scope>NUCLEOTIDE SEQUENCE [LARGE SCALE GENOMIC DNA]</scope>
    <source>
        <strain evidence="10 11">C51</strain>
    </source>
</reference>
<dbReference type="SMART" id="SM00382">
    <property type="entry name" value="AAA"/>
    <property type="match status" value="1"/>
</dbReference>
<keyword evidence="8" id="KW-0472">Membrane</keyword>
<feature type="domain" description="ABC transporter" evidence="9">
    <location>
        <begin position="10"/>
        <end position="241"/>
    </location>
</feature>
<organism evidence="10 11">
    <name type="scientific">Parashewanella curva</name>
    <dbReference type="NCBI Taxonomy" id="2338552"/>
    <lineage>
        <taxon>Bacteria</taxon>
        <taxon>Pseudomonadati</taxon>
        <taxon>Pseudomonadota</taxon>
        <taxon>Gammaproteobacteria</taxon>
        <taxon>Alteromonadales</taxon>
        <taxon>Shewanellaceae</taxon>
        <taxon>Parashewanella</taxon>
    </lineage>
</organism>
<keyword evidence="2" id="KW-1003">Cell membrane</keyword>
<keyword evidence="5 10" id="KW-0067">ATP-binding</keyword>
<dbReference type="GO" id="GO:0005524">
    <property type="term" value="F:ATP binding"/>
    <property type="evidence" value="ECO:0007669"/>
    <property type="project" value="UniProtKB-KW"/>
</dbReference>
<gene>
    <name evidence="10" type="ORF">D5018_19340</name>
</gene>
<keyword evidence="6" id="KW-0408">Iron</keyword>
<evidence type="ECO:0000256" key="1">
    <source>
        <dbReference type="ARBA" id="ARBA00022448"/>
    </source>
</evidence>
<evidence type="ECO:0000259" key="9">
    <source>
        <dbReference type="PROSITE" id="PS50893"/>
    </source>
</evidence>
<evidence type="ECO:0000256" key="8">
    <source>
        <dbReference type="ARBA" id="ARBA00023136"/>
    </source>
</evidence>
<keyword evidence="11" id="KW-1185">Reference proteome</keyword>
<dbReference type="InterPro" id="IPR015853">
    <property type="entry name" value="ABC_transpr_FbpC"/>
</dbReference>
<keyword evidence="3" id="KW-0410">Iron transport</keyword>
<accession>A0A3L8PRL1</accession>
<dbReference type="Proteomes" id="UP000281474">
    <property type="component" value="Unassembled WGS sequence"/>
</dbReference>
<dbReference type="OrthoDB" id="9802264at2"/>
<dbReference type="SUPFAM" id="SSF52540">
    <property type="entry name" value="P-loop containing nucleoside triphosphate hydrolases"/>
    <property type="match status" value="1"/>
</dbReference>
<dbReference type="PROSITE" id="PS00211">
    <property type="entry name" value="ABC_TRANSPORTER_1"/>
    <property type="match status" value="1"/>
</dbReference>
<name>A0A3L8PRL1_9GAMM</name>
<dbReference type="RefSeq" id="WP_121840628.1">
    <property type="nucleotide sequence ID" value="NZ_ML014853.1"/>
</dbReference>
<keyword evidence="4" id="KW-0547">Nucleotide-binding</keyword>
<dbReference type="GO" id="GO:0015408">
    <property type="term" value="F:ABC-type ferric iron transporter activity"/>
    <property type="evidence" value="ECO:0007669"/>
    <property type="project" value="InterPro"/>
</dbReference>
<comment type="caution">
    <text evidence="10">The sequence shown here is derived from an EMBL/GenBank/DDBJ whole genome shotgun (WGS) entry which is preliminary data.</text>
</comment>
<dbReference type="Gene3D" id="3.40.50.300">
    <property type="entry name" value="P-loop containing nucleotide triphosphate hydrolases"/>
    <property type="match status" value="1"/>
</dbReference>
<dbReference type="PANTHER" id="PTHR42781:SF4">
    <property type="entry name" value="SPERMIDINE_PUTRESCINE IMPORT ATP-BINDING PROTEIN POTA"/>
    <property type="match status" value="1"/>
</dbReference>
<evidence type="ECO:0000313" key="11">
    <source>
        <dbReference type="Proteomes" id="UP000281474"/>
    </source>
</evidence>
<evidence type="ECO:0000256" key="2">
    <source>
        <dbReference type="ARBA" id="ARBA00022475"/>
    </source>
</evidence>
<dbReference type="CDD" id="cd03259">
    <property type="entry name" value="ABC_Carb_Solutes_like"/>
    <property type="match status" value="1"/>
</dbReference>
<sequence length="340" mass="37494">MPNPQSDLALAVDNLSLSLSGKPILKQLVLELSRGESLCLLGPSGCGKTTVLKCIAGLLTPDTGSIVVNGRLVAGKQSIPPQQRNIGFIFQDYALFPHMTVAENIGYGLSKLSKSDKAYRINECLQLVDLAGFGDRYPHQLSGGQQQRVALARALAPKPSVLLMDEPFSNIDAQLKRQMMAELKSIFKKANVSCIFVTHAKGEAFAFADKIAVMLEGNIAQFGRPMQLINQPASVAVAEFMECGNVLTAEQAKVLFPRLELTQTGSWLFKPEWIDIDSTEYGVRVKNIEQIFNGREYFVDITIDNDQLQSVKMVSQHLLTVGAIEKLVFRYNNTPYLIKE</sequence>
<dbReference type="InterPro" id="IPR050093">
    <property type="entry name" value="ABC_SmlMolc_Importer"/>
</dbReference>
<evidence type="ECO:0000313" key="10">
    <source>
        <dbReference type="EMBL" id="RLV58047.1"/>
    </source>
</evidence>
<evidence type="ECO:0000256" key="7">
    <source>
        <dbReference type="ARBA" id="ARBA00023065"/>
    </source>
</evidence>
<dbReference type="PROSITE" id="PS50893">
    <property type="entry name" value="ABC_TRANSPORTER_2"/>
    <property type="match status" value="1"/>
</dbReference>
<evidence type="ECO:0000256" key="3">
    <source>
        <dbReference type="ARBA" id="ARBA00022496"/>
    </source>
</evidence>
<dbReference type="InterPro" id="IPR017871">
    <property type="entry name" value="ABC_transporter-like_CS"/>
</dbReference>
<protein>
    <submittedName>
        <fullName evidence="10">ABC transporter ATP-binding protein</fullName>
    </submittedName>
</protein>
<dbReference type="InterPro" id="IPR003593">
    <property type="entry name" value="AAA+_ATPase"/>
</dbReference>
<evidence type="ECO:0000256" key="5">
    <source>
        <dbReference type="ARBA" id="ARBA00022840"/>
    </source>
</evidence>
<evidence type="ECO:0000256" key="6">
    <source>
        <dbReference type="ARBA" id="ARBA00023004"/>
    </source>
</evidence>
<dbReference type="GO" id="GO:0016020">
    <property type="term" value="C:membrane"/>
    <property type="evidence" value="ECO:0007669"/>
    <property type="project" value="InterPro"/>
</dbReference>
<proteinExistence type="predicted"/>
<dbReference type="PANTHER" id="PTHR42781">
    <property type="entry name" value="SPERMIDINE/PUTRESCINE IMPORT ATP-BINDING PROTEIN POTA"/>
    <property type="match status" value="1"/>
</dbReference>
<dbReference type="GO" id="GO:0015697">
    <property type="term" value="P:quaternary ammonium group transport"/>
    <property type="evidence" value="ECO:0007669"/>
    <property type="project" value="UniProtKB-ARBA"/>
</dbReference>
<dbReference type="InterPro" id="IPR027417">
    <property type="entry name" value="P-loop_NTPase"/>
</dbReference>
<keyword evidence="1" id="KW-0813">Transport</keyword>
<evidence type="ECO:0000256" key="4">
    <source>
        <dbReference type="ARBA" id="ARBA00022741"/>
    </source>
</evidence>
<dbReference type="GO" id="GO:0016887">
    <property type="term" value="F:ATP hydrolysis activity"/>
    <property type="evidence" value="ECO:0007669"/>
    <property type="project" value="InterPro"/>
</dbReference>
<dbReference type="Pfam" id="PF00005">
    <property type="entry name" value="ABC_tran"/>
    <property type="match status" value="1"/>
</dbReference>
<dbReference type="EMBL" id="QZEI01000104">
    <property type="protein sequence ID" value="RLV58047.1"/>
    <property type="molecule type" value="Genomic_DNA"/>
</dbReference>
<dbReference type="AlphaFoldDB" id="A0A3L8PRL1"/>